<keyword evidence="1" id="KW-0812">Transmembrane</keyword>
<organism evidence="2 3">
    <name type="scientific">Carnobacterium maltaromaticum</name>
    <name type="common">Carnobacterium piscicola</name>
    <dbReference type="NCBI Taxonomy" id="2751"/>
    <lineage>
        <taxon>Bacteria</taxon>
        <taxon>Bacillati</taxon>
        <taxon>Bacillota</taxon>
        <taxon>Bacilli</taxon>
        <taxon>Lactobacillales</taxon>
        <taxon>Carnobacteriaceae</taxon>
        <taxon>Carnobacterium</taxon>
    </lineage>
</organism>
<comment type="caution">
    <text evidence="2">The sequence shown here is derived from an EMBL/GenBank/DDBJ whole genome shotgun (WGS) entry which is preliminary data.</text>
</comment>
<reference evidence="2" key="1">
    <citation type="submission" date="2023-08" db="EMBL/GenBank/DDBJ databases">
        <title>Genomic characterization of piscicolin 126 produced by Carnobacterium maltaromaticum CM22 strain isolated from salmon (Salmo salar).</title>
        <authorList>
            <person name="Gonzalez-Gragera E."/>
            <person name="Garcia-Lopez J.D."/>
            <person name="Teso-Perez C."/>
            <person name="Gimenez-Hernandez I."/>
            <person name="Peralta-Sanchez J.M."/>
            <person name="Valdivia E."/>
            <person name="Montalban-Lopez M."/>
            <person name="Martin-Platero A.M."/>
            <person name="Banos A."/>
            <person name="Martinez-Bueno M."/>
        </authorList>
    </citation>
    <scope>NUCLEOTIDE SEQUENCE</scope>
    <source>
        <strain evidence="2">CM22</strain>
    </source>
</reference>
<evidence type="ECO:0000256" key="1">
    <source>
        <dbReference type="SAM" id="Phobius"/>
    </source>
</evidence>
<name>A0AAW9K2E5_CARML</name>
<keyword evidence="1" id="KW-1133">Transmembrane helix</keyword>
<gene>
    <name evidence="2" type="ORF">RAK27_15400</name>
</gene>
<accession>A0AAW9K2E5</accession>
<keyword evidence="1" id="KW-0472">Membrane</keyword>
<feature type="transmembrane region" description="Helical" evidence="1">
    <location>
        <begin position="67"/>
        <end position="86"/>
    </location>
</feature>
<dbReference type="AlphaFoldDB" id="A0AAW9K2E5"/>
<dbReference type="EMBL" id="JAVBVO010000005">
    <property type="protein sequence ID" value="MDZ5760020.1"/>
    <property type="molecule type" value="Genomic_DNA"/>
</dbReference>
<dbReference type="Proteomes" id="UP001290462">
    <property type="component" value="Unassembled WGS sequence"/>
</dbReference>
<dbReference type="RefSeq" id="WP_015075893.1">
    <property type="nucleotide sequence ID" value="NZ_BJOJ01000034.1"/>
</dbReference>
<sequence length="179" mass="20141">MSNNVIIMNFDSESKSYQAFSEIKKMHVEKQIKGEQMAILEHKPNHQLEPKEFIDFNGPDKNMKGGLIGMLVGVLAGPLGVLLGWFTGSLIGSVQDAKEIKGAMSVFEETIDIIHEGDTGLILIAEEDDNRFINELVFQKLEGRITRLAVEDVEKEIELAKETQENVEDHAKKSWSDRK</sequence>
<dbReference type="GeneID" id="83606594"/>
<proteinExistence type="predicted"/>
<evidence type="ECO:0000313" key="2">
    <source>
        <dbReference type="EMBL" id="MDZ5760020.1"/>
    </source>
</evidence>
<evidence type="ECO:0000313" key="3">
    <source>
        <dbReference type="Proteomes" id="UP001290462"/>
    </source>
</evidence>
<protein>
    <submittedName>
        <fullName evidence="2">DUF1269 domain-containing protein</fullName>
    </submittedName>
</protein>